<dbReference type="SUPFAM" id="SSF51182">
    <property type="entry name" value="RmlC-like cupins"/>
    <property type="match status" value="2"/>
</dbReference>
<evidence type="ECO:0000259" key="1">
    <source>
        <dbReference type="Pfam" id="PF12973"/>
    </source>
</evidence>
<organism evidence="2 3">
    <name type="scientific">Colwellia psychrerythraea</name>
    <name type="common">Vibrio psychroerythus</name>
    <dbReference type="NCBI Taxonomy" id="28229"/>
    <lineage>
        <taxon>Bacteria</taxon>
        <taxon>Pseudomonadati</taxon>
        <taxon>Pseudomonadota</taxon>
        <taxon>Gammaproteobacteria</taxon>
        <taxon>Alteromonadales</taxon>
        <taxon>Colwelliaceae</taxon>
        <taxon>Colwellia</taxon>
    </lineage>
</organism>
<dbReference type="InterPro" id="IPR025979">
    <property type="entry name" value="ChrR-like_cupin_dom"/>
</dbReference>
<dbReference type="CDD" id="cd20303">
    <property type="entry name" value="cupin_ChrR_1"/>
    <property type="match status" value="2"/>
</dbReference>
<proteinExistence type="predicted"/>
<dbReference type="EMBL" id="JQED01000055">
    <property type="protein sequence ID" value="KGJ86913.1"/>
    <property type="molecule type" value="Genomic_DNA"/>
</dbReference>
<dbReference type="OrthoDB" id="9801227at2"/>
<dbReference type="Gene3D" id="2.60.120.10">
    <property type="entry name" value="Jelly Rolls"/>
    <property type="match status" value="1"/>
</dbReference>
<protein>
    <submittedName>
        <fullName evidence="2">Anti-ECFsigma factor, ChrR</fullName>
    </submittedName>
</protein>
<evidence type="ECO:0000313" key="3">
    <source>
        <dbReference type="Proteomes" id="UP000029843"/>
    </source>
</evidence>
<dbReference type="RefSeq" id="WP_033095404.1">
    <property type="nucleotide sequence ID" value="NZ_JQED01000055.1"/>
</dbReference>
<evidence type="ECO:0000313" key="2">
    <source>
        <dbReference type="EMBL" id="KGJ86913.1"/>
    </source>
</evidence>
<dbReference type="PATRIC" id="fig|28229.4.peg.3798"/>
<feature type="domain" description="ChrR-like cupin" evidence="1">
    <location>
        <begin position="116"/>
        <end position="214"/>
    </location>
</feature>
<feature type="domain" description="ChrR-like cupin" evidence="1">
    <location>
        <begin position="8"/>
        <end position="110"/>
    </location>
</feature>
<dbReference type="AlphaFoldDB" id="A0A099KBC2"/>
<dbReference type="InterPro" id="IPR014710">
    <property type="entry name" value="RmlC-like_jellyroll"/>
</dbReference>
<dbReference type="Proteomes" id="UP000029843">
    <property type="component" value="Unassembled WGS sequence"/>
</dbReference>
<name>A0A099KBC2_COLPS</name>
<comment type="caution">
    <text evidence="2">The sequence shown here is derived from an EMBL/GenBank/DDBJ whole genome shotgun (WGS) entry which is preliminary data.</text>
</comment>
<sequence length="214" mass="24165">MLNMNFNERIVINTKKQPWVASPKAGVWRKPLAREDAERGHATSIVKFDAGASFTEHDHPLGEEILVLSGTFSDHSGDYHEGCYFRNPEGFLHAPFSKEGCILLVKLHQFQLGDNEHVVIDTNNQSWSAGMGNLMVMPLHSFAGESTALVKWPKGECFQAHKHFGGEEIFVLSGEFIDEHGRYPEGTWLRSPHMSEHFPYVEQETIILVKIGHL</sequence>
<gene>
    <name evidence="2" type="ORF">ND2E_0320</name>
</gene>
<dbReference type="Pfam" id="PF12973">
    <property type="entry name" value="Cupin_7"/>
    <property type="match status" value="2"/>
</dbReference>
<reference evidence="2 3" key="1">
    <citation type="submission" date="2014-08" db="EMBL/GenBank/DDBJ databases">
        <title>Genomic and Phenotypic Diversity of Colwellia psychrerythraea strains from Disparate Marine Basins.</title>
        <authorList>
            <person name="Techtmann S.M."/>
            <person name="Stelling S.C."/>
            <person name="Utturkar S.M."/>
            <person name="Alshibli N."/>
            <person name="Harris A."/>
            <person name="Brown S.D."/>
            <person name="Hazen T.C."/>
        </authorList>
    </citation>
    <scope>NUCLEOTIDE SEQUENCE [LARGE SCALE GENOMIC DNA]</scope>
    <source>
        <strain evidence="2 3">ND2E</strain>
    </source>
</reference>
<dbReference type="InterPro" id="IPR011051">
    <property type="entry name" value="RmlC_Cupin_sf"/>
</dbReference>
<accession>A0A099KBC2</accession>